<evidence type="ECO:0000259" key="1">
    <source>
        <dbReference type="PROSITE" id="PS50800"/>
    </source>
</evidence>
<keyword evidence="3" id="KW-1185">Reference proteome</keyword>
<feature type="domain" description="SAP" evidence="1">
    <location>
        <begin position="63"/>
        <end position="97"/>
    </location>
</feature>
<evidence type="ECO:0000313" key="2">
    <source>
        <dbReference type="EMBL" id="KZX11040.1"/>
    </source>
</evidence>
<dbReference type="PATRIC" id="fig|66851.6.peg.1817"/>
<dbReference type="EMBL" id="LWMU01000099">
    <property type="protein sequence ID" value="KZX11040.1"/>
    <property type="molecule type" value="Genomic_DNA"/>
</dbReference>
<dbReference type="Proteomes" id="UP000077428">
    <property type="component" value="Unassembled WGS sequence"/>
</dbReference>
<accession>A0A162FJS1</accession>
<evidence type="ECO:0000313" key="3">
    <source>
        <dbReference type="Proteomes" id="UP000077428"/>
    </source>
</evidence>
<protein>
    <submittedName>
        <fullName evidence="2">SAP domain protein</fullName>
    </submittedName>
</protein>
<organism evidence="2 3">
    <name type="scientific">Methanobrevibacter oralis</name>
    <dbReference type="NCBI Taxonomy" id="66851"/>
    <lineage>
        <taxon>Archaea</taxon>
        <taxon>Methanobacteriati</taxon>
        <taxon>Methanobacteriota</taxon>
        <taxon>Methanomada group</taxon>
        <taxon>Methanobacteria</taxon>
        <taxon>Methanobacteriales</taxon>
        <taxon>Methanobacteriaceae</taxon>
        <taxon>Methanobrevibacter</taxon>
    </lineage>
</organism>
<comment type="caution">
    <text evidence="2">The sequence shown here is derived from an EMBL/GenBank/DDBJ whole genome shotgun (WGS) entry which is preliminary data.</text>
</comment>
<dbReference type="AlphaFoldDB" id="A0A162FJS1"/>
<dbReference type="InterPro" id="IPR036361">
    <property type="entry name" value="SAP_dom_sf"/>
</dbReference>
<dbReference type="Gene3D" id="1.10.720.30">
    <property type="entry name" value="SAP domain"/>
    <property type="match status" value="1"/>
</dbReference>
<gene>
    <name evidence="2" type="ORF">MBORA_16670</name>
</gene>
<name>A0A162FJS1_METOA</name>
<dbReference type="OrthoDB" id="76373at2157"/>
<dbReference type="PROSITE" id="PS50800">
    <property type="entry name" value="SAP"/>
    <property type="match status" value="1"/>
</dbReference>
<proteinExistence type="predicted"/>
<dbReference type="InterPro" id="IPR003034">
    <property type="entry name" value="SAP_dom"/>
</dbReference>
<dbReference type="SUPFAM" id="SSF68906">
    <property type="entry name" value="SAP domain"/>
    <property type="match status" value="1"/>
</dbReference>
<dbReference type="Pfam" id="PF02037">
    <property type="entry name" value="SAP"/>
    <property type="match status" value="1"/>
</dbReference>
<reference evidence="3" key="1">
    <citation type="journal article" date="2016" name="Genome Announc.">
        <title>Draft Genome Sequences of Methanobrevibacter curvatus DSM11111, Methanobrevibacter cuticularis DSM11139, Methanobrevibacter filiformis DSM11501, and Methanobrevibacter oralis DSM7256.</title>
        <authorList>
            <person name="Poehlein A."/>
            <person name="Seedorf H."/>
        </authorList>
    </citation>
    <scope>NUCLEOTIDE SEQUENCE [LARGE SCALE GENOMIC DNA]</scope>
    <source>
        <strain evidence="3">DSM 7256 / JCM 30027 / ZR</strain>
    </source>
</reference>
<sequence>MSNSIRDLDIFIILNFFDDFKTYDILKIDSLSNFKNKDEIIEFLLNESLIVKKEDSITKESISKKYTVSQLKDVLRKNNLKVSGKKDELVERVFPVLSKNADDFEVTELGKKYLIDNEWINLYQFALAAFDFDDYAEYAKTSNKNMLDTAFEYIDGFISDSLLVNHFGMFIDAISAKALIHAYNQDYDSYLDYDLQRFILGLNPIVMDYNTYANYQIIDPANIHNIKNVIENIGGMGLKKRFNKVWLKSNVKNVIVPKKTTFKFLKKALSGEDIEDLNLEIKEKYFYKKFQK</sequence>
<dbReference type="RefSeq" id="WP_042694748.1">
    <property type="nucleotide sequence ID" value="NZ_CABMAB010000048.1"/>
</dbReference>